<feature type="region of interest" description="Disordered" evidence="12">
    <location>
        <begin position="24"/>
        <end position="145"/>
    </location>
</feature>
<feature type="chain" id="PRO_5040859132" description="endo-polygalacturonase" evidence="13">
    <location>
        <begin position="21"/>
        <end position="476"/>
    </location>
</feature>
<comment type="catalytic activity">
    <reaction evidence="9">
        <text>(1,4-alpha-D-galacturonosyl)n+m + H2O = (1,4-alpha-D-galacturonosyl)n + (1,4-alpha-D-galacturonosyl)m.</text>
        <dbReference type="EC" id="3.2.1.15"/>
    </reaction>
</comment>
<evidence type="ECO:0000256" key="6">
    <source>
        <dbReference type="ARBA" id="ARBA00023157"/>
    </source>
</evidence>
<dbReference type="InterPro" id="IPR050434">
    <property type="entry name" value="Glycosyl_hydrlase_28"/>
</dbReference>
<comment type="caution">
    <text evidence="14">The sequence shown here is derived from an EMBL/GenBank/DDBJ whole genome shotgun (WGS) entry which is preliminary data.</text>
</comment>
<evidence type="ECO:0000313" key="15">
    <source>
        <dbReference type="Proteomes" id="UP001165121"/>
    </source>
</evidence>
<organism evidence="14 15">
    <name type="scientific">Phytophthora fragariaefolia</name>
    <dbReference type="NCBI Taxonomy" id="1490495"/>
    <lineage>
        <taxon>Eukaryota</taxon>
        <taxon>Sar</taxon>
        <taxon>Stramenopiles</taxon>
        <taxon>Oomycota</taxon>
        <taxon>Peronosporomycetes</taxon>
        <taxon>Peronosporales</taxon>
        <taxon>Peronosporaceae</taxon>
        <taxon>Phytophthora</taxon>
    </lineage>
</organism>
<evidence type="ECO:0000256" key="10">
    <source>
        <dbReference type="PROSITE-ProRule" id="PRU10052"/>
    </source>
</evidence>
<proteinExistence type="inferred from homology"/>
<evidence type="ECO:0000256" key="1">
    <source>
        <dbReference type="ARBA" id="ARBA00008834"/>
    </source>
</evidence>
<dbReference type="PROSITE" id="PS00502">
    <property type="entry name" value="POLYGALACTURONASE"/>
    <property type="match status" value="1"/>
</dbReference>
<dbReference type="PANTHER" id="PTHR31884:SF1">
    <property type="entry name" value="POLYGALACTURONASE"/>
    <property type="match status" value="1"/>
</dbReference>
<reference evidence="14" key="1">
    <citation type="submission" date="2023-04" db="EMBL/GenBank/DDBJ databases">
        <title>Phytophthora fragariaefolia NBRC 109709.</title>
        <authorList>
            <person name="Ichikawa N."/>
            <person name="Sato H."/>
            <person name="Tonouchi N."/>
        </authorList>
    </citation>
    <scope>NUCLEOTIDE SEQUENCE</scope>
    <source>
        <strain evidence="14">NBRC 109709</strain>
    </source>
</reference>
<accession>A0A9W7D5R4</accession>
<name>A0A9W7D5R4_9STRA</name>
<evidence type="ECO:0000256" key="9">
    <source>
        <dbReference type="ARBA" id="ARBA00034074"/>
    </source>
</evidence>
<evidence type="ECO:0000256" key="3">
    <source>
        <dbReference type="ARBA" id="ARBA00022729"/>
    </source>
</evidence>
<feature type="signal peptide" evidence="13">
    <location>
        <begin position="1"/>
        <end position="20"/>
    </location>
</feature>
<dbReference type="SUPFAM" id="SSF51126">
    <property type="entry name" value="Pectin lyase-like"/>
    <property type="match status" value="1"/>
</dbReference>
<feature type="compositionally biased region" description="Low complexity" evidence="12">
    <location>
        <begin position="44"/>
        <end position="139"/>
    </location>
</feature>
<dbReference type="SMART" id="SM00710">
    <property type="entry name" value="PbH1"/>
    <property type="match status" value="6"/>
</dbReference>
<evidence type="ECO:0000256" key="7">
    <source>
        <dbReference type="ARBA" id="ARBA00023295"/>
    </source>
</evidence>
<keyword evidence="5 11" id="KW-0378">Hydrolase</keyword>
<dbReference type="InterPro" id="IPR011050">
    <property type="entry name" value="Pectin_lyase_fold/virulence"/>
</dbReference>
<evidence type="ECO:0000256" key="12">
    <source>
        <dbReference type="SAM" id="MobiDB-lite"/>
    </source>
</evidence>
<dbReference type="GO" id="GO:0005576">
    <property type="term" value="C:extracellular region"/>
    <property type="evidence" value="ECO:0007669"/>
    <property type="project" value="TreeGrafter"/>
</dbReference>
<dbReference type="InterPro" id="IPR012334">
    <property type="entry name" value="Pectin_lyas_fold"/>
</dbReference>
<protein>
    <recommendedName>
        <fullName evidence="2">endo-polygalacturonase</fullName>
        <ecNumber evidence="2">3.2.1.15</ecNumber>
    </recommendedName>
</protein>
<dbReference type="AlphaFoldDB" id="A0A9W7D5R4"/>
<dbReference type="InterPro" id="IPR006626">
    <property type="entry name" value="PbH1"/>
</dbReference>
<dbReference type="Proteomes" id="UP001165121">
    <property type="component" value="Unassembled WGS sequence"/>
</dbReference>
<dbReference type="FunFam" id="2.160.20.10:FF:000002">
    <property type="entry name" value="Endopolygalacturonase D"/>
    <property type="match status" value="1"/>
</dbReference>
<feature type="active site" evidence="10">
    <location>
        <position position="337"/>
    </location>
</feature>
<dbReference type="OrthoDB" id="1546079at2759"/>
<evidence type="ECO:0000256" key="8">
    <source>
        <dbReference type="ARBA" id="ARBA00023316"/>
    </source>
</evidence>
<evidence type="ECO:0000256" key="11">
    <source>
        <dbReference type="RuleBase" id="RU361169"/>
    </source>
</evidence>
<keyword evidence="15" id="KW-1185">Reference proteome</keyword>
<keyword evidence="7 11" id="KW-0326">Glycosidase</keyword>
<dbReference type="PANTHER" id="PTHR31884">
    <property type="entry name" value="POLYGALACTURONASE"/>
    <property type="match status" value="1"/>
</dbReference>
<gene>
    <name evidence="14" type="ORF">Pfra01_002590000</name>
</gene>
<comment type="similarity">
    <text evidence="1 11">Belongs to the glycosyl hydrolase 28 family.</text>
</comment>
<sequence length="476" mass="49176">MKLLSTAFAAFALLAATANASPLARMEAESHNKTSHHHTKHAVQQQTQDQSQGQSQHQNQVQQQTQDQSQNQDQDQTQQQLLSSSGSSATASPTNASTTPSPTNGSSSGSSATVSPTNASTTPSPTNGSSSSANAGASVKPASGGGPCTLSGTYKAGTDISSCSSITIGSLTVPAGVTLDLSKAKTGATITFTGNTTFGTEKWAGPLVLLGGSNLSVKGSGTLDGQGAWYWQQGQSITRPVFFRLENVIDSTLSGFTLKNSPFRTFSLVTCKYTTISGLTLDSRAGDGIAKNTDGFDLTENDHITITGNTIYNQDDCLAMQSSTNTVFSNNYCCGGHGVSIGSLGGNDVDQSSTVQGLTVQGNHIENSDNGIRIKTIIGLQGLVSDVKYVQNQLSNVKNAIVLHSDYSKAKGGYTGSPTSLVTIQGVTISGLTGSATNLYDICTDSKVVSDWTFSGINVSASSAGKMMGQPESVSV</sequence>
<keyword evidence="8" id="KW-0961">Cell wall biogenesis/degradation</keyword>
<dbReference type="Gene3D" id="2.160.20.10">
    <property type="entry name" value="Single-stranded right-handed beta-helix, Pectin lyase-like"/>
    <property type="match status" value="1"/>
</dbReference>
<dbReference type="GO" id="GO:0071555">
    <property type="term" value="P:cell wall organization"/>
    <property type="evidence" value="ECO:0007669"/>
    <property type="project" value="UniProtKB-KW"/>
</dbReference>
<evidence type="ECO:0000256" key="4">
    <source>
        <dbReference type="ARBA" id="ARBA00022737"/>
    </source>
</evidence>
<evidence type="ECO:0000313" key="14">
    <source>
        <dbReference type="EMBL" id="GMF59780.1"/>
    </source>
</evidence>
<dbReference type="GO" id="GO:0045490">
    <property type="term" value="P:pectin catabolic process"/>
    <property type="evidence" value="ECO:0007669"/>
    <property type="project" value="TreeGrafter"/>
</dbReference>
<keyword evidence="4" id="KW-0677">Repeat</keyword>
<evidence type="ECO:0000256" key="5">
    <source>
        <dbReference type="ARBA" id="ARBA00022801"/>
    </source>
</evidence>
<evidence type="ECO:0000256" key="13">
    <source>
        <dbReference type="SAM" id="SignalP"/>
    </source>
</evidence>
<dbReference type="GO" id="GO:0004650">
    <property type="term" value="F:polygalacturonase activity"/>
    <property type="evidence" value="ECO:0007669"/>
    <property type="project" value="UniProtKB-EC"/>
</dbReference>
<dbReference type="EC" id="3.2.1.15" evidence="2"/>
<evidence type="ECO:0000256" key="2">
    <source>
        <dbReference type="ARBA" id="ARBA00012736"/>
    </source>
</evidence>
<dbReference type="InterPro" id="IPR000743">
    <property type="entry name" value="Glyco_hydro_28"/>
</dbReference>
<dbReference type="EMBL" id="BSXT01005114">
    <property type="protein sequence ID" value="GMF59780.1"/>
    <property type="molecule type" value="Genomic_DNA"/>
</dbReference>
<dbReference type="Pfam" id="PF00295">
    <property type="entry name" value="Glyco_hydro_28"/>
    <property type="match status" value="1"/>
</dbReference>
<keyword evidence="3 13" id="KW-0732">Signal</keyword>
<keyword evidence="6" id="KW-1015">Disulfide bond</keyword>